<organism evidence="1 2">
    <name type="scientific">Brooklawnia cerclae</name>
    <dbReference type="NCBI Taxonomy" id="349934"/>
    <lineage>
        <taxon>Bacteria</taxon>
        <taxon>Bacillati</taxon>
        <taxon>Actinomycetota</taxon>
        <taxon>Actinomycetes</taxon>
        <taxon>Propionibacteriales</taxon>
        <taxon>Propionibacteriaceae</taxon>
        <taxon>Brooklawnia</taxon>
    </lineage>
</organism>
<dbReference type="Proteomes" id="UP000749311">
    <property type="component" value="Unassembled WGS sequence"/>
</dbReference>
<protein>
    <recommendedName>
        <fullName evidence="3">Holliday junction resolvase</fullName>
    </recommendedName>
</protein>
<gene>
    <name evidence="1" type="ORF">FB473_003191</name>
</gene>
<accession>A0ABX0SNY5</accession>
<reference evidence="1 2" key="1">
    <citation type="submission" date="2020-02" db="EMBL/GenBank/DDBJ databases">
        <title>Sequencing the genomes of 1000 actinobacteria strains.</title>
        <authorList>
            <person name="Klenk H.-P."/>
        </authorList>
    </citation>
    <scope>NUCLEOTIDE SEQUENCE [LARGE SCALE GENOMIC DNA]</scope>
    <source>
        <strain evidence="1 2">DSM 19609</strain>
    </source>
</reference>
<comment type="caution">
    <text evidence="1">The sequence shown here is derived from an EMBL/GenBank/DDBJ whole genome shotgun (WGS) entry which is preliminary data.</text>
</comment>
<dbReference type="EMBL" id="JAAMOZ010000003">
    <property type="protein sequence ID" value="NIH58496.1"/>
    <property type="molecule type" value="Genomic_DNA"/>
</dbReference>
<evidence type="ECO:0000313" key="1">
    <source>
        <dbReference type="EMBL" id="NIH58496.1"/>
    </source>
</evidence>
<name>A0ABX0SNY5_9ACTN</name>
<proteinExistence type="predicted"/>
<keyword evidence="2" id="KW-1185">Reference proteome</keyword>
<sequence length="125" mass="13819">MTRSRTSAKSAGTRFERAVADYLAAALSDDRIDRKIKSGAKDKGDIAGVRHLGQKLTIECKDTTRQALAEWMTEAQTERGNDDGDVALIVHKRHGKGRPEDQWVTTTLGEFVALIAGNRDHLEDE</sequence>
<evidence type="ECO:0000313" key="2">
    <source>
        <dbReference type="Proteomes" id="UP000749311"/>
    </source>
</evidence>
<evidence type="ECO:0008006" key="3">
    <source>
        <dbReference type="Google" id="ProtNLM"/>
    </source>
</evidence>
<dbReference type="RefSeq" id="WP_167171052.1">
    <property type="nucleotide sequence ID" value="NZ_BAAAOO010000001.1"/>
</dbReference>